<proteinExistence type="predicted"/>
<evidence type="ECO:0000256" key="1">
    <source>
        <dbReference type="SAM" id="MobiDB-lite"/>
    </source>
</evidence>
<name>A0A812WCF9_SYMPI</name>
<reference evidence="2" key="1">
    <citation type="submission" date="2021-02" db="EMBL/GenBank/DDBJ databases">
        <authorList>
            <person name="Dougan E. K."/>
            <person name="Rhodes N."/>
            <person name="Thang M."/>
            <person name="Chan C."/>
        </authorList>
    </citation>
    <scope>NUCLEOTIDE SEQUENCE</scope>
</reference>
<organism evidence="2 3">
    <name type="scientific">Symbiodinium pilosum</name>
    <name type="common">Dinoflagellate</name>
    <dbReference type="NCBI Taxonomy" id="2952"/>
    <lineage>
        <taxon>Eukaryota</taxon>
        <taxon>Sar</taxon>
        <taxon>Alveolata</taxon>
        <taxon>Dinophyceae</taxon>
        <taxon>Suessiales</taxon>
        <taxon>Symbiodiniaceae</taxon>
        <taxon>Symbiodinium</taxon>
    </lineage>
</organism>
<sequence length="73" mass="7769">SNRKLPSGCSALLKKAEARIRQAAAKTAAGPRKRPAAAEPAKASKAARTDSVKFPILWDKLLETVLLDISNEA</sequence>
<comment type="caution">
    <text evidence="2">The sequence shown here is derived from an EMBL/GenBank/DDBJ whole genome shotgun (WGS) entry which is preliminary data.</text>
</comment>
<feature type="compositionally biased region" description="Low complexity" evidence="1">
    <location>
        <begin position="37"/>
        <end position="46"/>
    </location>
</feature>
<dbReference type="EMBL" id="CAJNIZ010043645">
    <property type="protein sequence ID" value="CAE7665247.1"/>
    <property type="molecule type" value="Genomic_DNA"/>
</dbReference>
<dbReference type="Proteomes" id="UP000649617">
    <property type="component" value="Unassembled WGS sequence"/>
</dbReference>
<gene>
    <name evidence="2" type="primary">RRM3</name>
    <name evidence="2" type="ORF">SPIL2461_LOCUS18184</name>
</gene>
<feature type="non-terminal residue" evidence="2">
    <location>
        <position position="1"/>
    </location>
</feature>
<feature type="region of interest" description="Disordered" evidence="1">
    <location>
        <begin position="23"/>
        <end position="48"/>
    </location>
</feature>
<evidence type="ECO:0000313" key="2">
    <source>
        <dbReference type="EMBL" id="CAE7665247.1"/>
    </source>
</evidence>
<evidence type="ECO:0000313" key="3">
    <source>
        <dbReference type="Proteomes" id="UP000649617"/>
    </source>
</evidence>
<accession>A0A812WCF9</accession>
<dbReference type="AlphaFoldDB" id="A0A812WCF9"/>
<keyword evidence="3" id="KW-1185">Reference proteome</keyword>
<protein>
    <submittedName>
        <fullName evidence="2">RRM3 protein</fullName>
    </submittedName>
</protein>